<dbReference type="Pfam" id="PF00795">
    <property type="entry name" value="CN_hydrolase"/>
    <property type="match status" value="1"/>
</dbReference>
<dbReference type="OrthoDB" id="412018at2759"/>
<keyword evidence="1" id="KW-0378">Hydrolase</keyword>
<dbReference type="PANTHER" id="PTHR43674:SF16">
    <property type="entry name" value="CARBON-NITROGEN FAMILY, PUTATIVE (AFU_ORTHOLOGUE AFUA_5G02350)-RELATED"/>
    <property type="match status" value="1"/>
</dbReference>
<evidence type="ECO:0000313" key="3">
    <source>
        <dbReference type="EMBL" id="TQN66401.1"/>
    </source>
</evidence>
<dbReference type="InterPro" id="IPR036526">
    <property type="entry name" value="C-N_Hydrolase_sf"/>
</dbReference>
<feature type="domain" description="CN hydrolase" evidence="2">
    <location>
        <begin position="1"/>
        <end position="270"/>
    </location>
</feature>
<dbReference type="Proteomes" id="UP000326340">
    <property type="component" value="Unassembled WGS sequence"/>
</dbReference>
<dbReference type="PROSITE" id="PS50263">
    <property type="entry name" value="CN_HYDROLASE"/>
    <property type="match status" value="1"/>
</dbReference>
<evidence type="ECO:0000256" key="1">
    <source>
        <dbReference type="ARBA" id="ARBA00022801"/>
    </source>
</evidence>
<evidence type="ECO:0000313" key="4">
    <source>
        <dbReference type="Proteomes" id="UP000326340"/>
    </source>
</evidence>
<dbReference type="AlphaFoldDB" id="A0A5Q4BHY2"/>
<sequence>VLDAEHNFAHASEQIRLAASQGASLAVLPEYHLTGWVPDEPSFALSAEDGSRYQQRYRRLAAELHINICAGTVVSHAPESRKNGTNDAAPKKPTLLNTSYFIDHDGQLLGAYTKTNLWIPERDHLTSSIDYAHKMSVDEGTPAATGPHQVFDTPLGPVGILVCWDLAFPEAFRQLVLAGAKIIIMPSYWTLSDMGREGLAYNANCERMFVENALTTRAFENTAALIYCNATGPAEQGFFGCSQVALPIVGKVPGSFDDGEEGMRLVDVDMRVVEIAERNYQIRKDLKRVDWHYGGLTAILMTAAAPGVDFLRFYVSHSEDEVLVTKQHEAVNSSIFRQLPRGRGIVE</sequence>
<protein>
    <submittedName>
        <fullName evidence="3">Putative nitrilase</fullName>
    </submittedName>
</protein>
<comment type="caution">
    <text evidence="3">The sequence shown here is derived from an EMBL/GenBank/DDBJ whole genome shotgun (WGS) entry which is preliminary data.</text>
</comment>
<dbReference type="GO" id="GO:0016811">
    <property type="term" value="F:hydrolase activity, acting on carbon-nitrogen (but not peptide) bonds, in linear amides"/>
    <property type="evidence" value="ECO:0007669"/>
    <property type="project" value="TreeGrafter"/>
</dbReference>
<dbReference type="SUPFAM" id="SSF56317">
    <property type="entry name" value="Carbon-nitrogen hydrolase"/>
    <property type="match status" value="1"/>
</dbReference>
<dbReference type="InterPro" id="IPR050345">
    <property type="entry name" value="Aliph_Amidase/BUP"/>
</dbReference>
<accession>A0A5Q4BHY2</accession>
<dbReference type="PANTHER" id="PTHR43674">
    <property type="entry name" value="NITRILASE C965.09-RELATED"/>
    <property type="match status" value="1"/>
</dbReference>
<organism evidence="3 4">
    <name type="scientific">Colletotrichum shisoi</name>
    <dbReference type="NCBI Taxonomy" id="2078593"/>
    <lineage>
        <taxon>Eukaryota</taxon>
        <taxon>Fungi</taxon>
        <taxon>Dikarya</taxon>
        <taxon>Ascomycota</taxon>
        <taxon>Pezizomycotina</taxon>
        <taxon>Sordariomycetes</taxon>
        <taxon>Hypocreomycetidae</taxon>
        <taxon>Glomerellales</taxon>
        <taxon>Glomerellaceae</taxon>
        <taxon>Colletotrichum</taxon>
        <taxon>Colletotrichum destructivum species complex</taxon>
    </lineage>
</organism>
<feature type="non-terminal residue" evidence="3">
    <location>
        <position position="1"/>
    </location>
</feature>
<dbReference type="CDD" id="cd07197">
    <property type="entry name" value="nitrilase"/>
    <property type="match status" value="1"/>
</dbReference>
<dbReference type="InterPro" id="IPR003010">
    <property type="entry name" value="C-N_Hydrolase"/>
</dbReference>
<reference evidence="3 4" key="1">
    <citation type="journal article" date="2019" name="Sci. Rep.">
        <title>Colletotrichum shisoi sp. nov., an anthracnose pathogen of Perilla frutescens in Japan: molecular phylogenetic, morphological and genomic evidence.</title>
        <authorList>
            <person name="Gan P."/>
            <person name="Tsushima A."/>
            <person name="Hiroyama R."/>
            <person name="Narusaka M."/>
            <person name="Takano Y."/>
            <person name="Narusaka Y."/>
            <person name="Kawaradani M."/>
            <person name="Damm U."/>
            <person name="Shirasu K."/>
        </authorList>
    </citation>
    <scope>NUCLEOTIDE SEQUENCE [LARGE SCALE GENOMIC DNA]</scope>
    <source>
        <strain evidence="3 4">PG-2018a</strain>
    </source>
</reference>
<dbReference type="Gene3D" id="3.60.110.10">
    <property type="entry name" value="Carbon-nitrogen hydrolase"/>
    <property type="match status" value="1"/>
</dbReference>
<evidence type="ECO:0000259" key="2">
    <source>
        <dbReference type="PROSITE" id="PS50263"/>
    </source>
</evidence>
<gene>
    <name evidence="3" type="ORF">CSHISOI_09015</name>
</gene>
<name>A0A5Q4BHY2_9PEZI</name>
<proteinExistence type="predicted"/>
<keyword evidence="4" id="KW-1185">Reference proteome</keyword>
<dbReference type="EMBL" id="PUHP01001219">
    <property type="protein sequence ID" value="TQN66401.1"/>
    <property type="molecule type" value="Genomic_DNA"/>
</dbReference>